<sequence length="54" mass="6496">MKTERRFRGIKATLPSKDCNKCGKPFSWRKKWAKCWEEVKFCSERCRRARRGAS</sequence>
<evidence type="ECO:0000313" key="2">
    <source>
        <dbReference type="Proteomes" id="UP000473008"/>
    </source>
</evidence>
<dbReference type="Proteomes" id="UP000473008">
    <property type="component" value="Unassembled WGS sequence"/>
</dbReference>
<dbReference type="InterPro" id="IPR017136">
    <property type="entry name" value="UCP037205"/>
</dbReference>
<dbReference type="PANTHER" id="PTHR37463">
    <property type="entry name" value="GSL3115 PROTEIN"/>
    <property type="match status" value="1"/>
</dbReference>
<gene>
    <name evidence="1" type="ORF">G5S52_02980</name>
</gene>
<name>A0A6M1R847_9GAMM</name>
<protein>
    <submittedName>
        <fullName evidence="1">DUF2256 domain-containing protein</fullName>
    </submittedName>
</protein>
<keyword evidence="2" id="KW-1185">Reference proteome</keyword>
<organism evidence="1 2">
    <name type="scientific">Grimontia sedimenti</name>
    <dbReference type="NCBI Taxonomy" id="2711294"/>
    <lineage>
        <taxon>Bacteria</taxon>
        <taxon>Pseudomonadati</taxon>
        <taxon>Pseudomonadota</taxon>
        <taxon>Gammaproteobacteria</taxon>
        <taxon>Vibrionales</taxon>
        <taxon>Vibrionaceae</taxon>
        <taxon>Grimontia</taxon>
    </lineage>
</organism>
<dbReference type="EMBL" id="JAALDL010000002">
    <property type="protein sequence ID" value="NGN96654.1"/>
    <property type="molecule type" value="Genomic_DNA"/>
</dbReference>
<accession>A0A6M1R847</accession>
<proteinExistence type="predicted"/>
<reference evidence="1 2" key="1">
    <citation type="submission" date="2020-02" db="EMBL/GenBank/DDBJ databases">
        <title>The draft genome of Grimontia sedimenta sp. nov., isolated from benthic sediments near coral reefs south of Kuwait.</title>
        <authorList>
            <person name="Mahmoud H.M."/>
            <person name="Jose L."/>
            <person name="Eapen S."/>
        </authorList>
    </citation>
    <scope>NUCLEOTIDE SEQUENCE [LARGE SCALE GENOMIC DNA]</scope>
    <source>
        <strain evidence="1 2">S25</strain>
    </source>
</reference>
<dbReference type="RefSeq" id="WP_165011734.1">
    <property type="nucleotide sequence ID" value="NZ_JAALDL010000002.1"/>
</dbReference>
<comment type="caution">
    <text evidence="1">The sequence shown here is derived from an EMBL/GenBank/DDBJ whole genome shotgun (WGS) entry which is preliminary data.</text>
</comment>
<evidence type="ECO:0000313" key="1">
    <source>
        <dbReference type="EMBL" id="NGN96654.1"/>
    </source>
</evidence>
<dbReference type="PANTHER" id="PTHR37463:SF1">
    <property type="entry name" value="DUF2256 DOMAIN-CONTAINING PROTEIN"/>
    <property type="match status" value="1"/>
</dbReference>
<dbReference type="AlphaFoldDB" id="A0A6M1R847"/>
<dbReference type="Pfam" id="PF10013">
    <property type="entry name" value="DUF2256"/>
    <property type="match status" value="1"/>
</dbReference>